<organism evidence="3">
    <name type="scientific">Haemonchus placei</name>
    <name type="common">Barber's pole worm</name>
    <dbReference type="NCBI Taxonomy" id="6290"/>
    <lineage>
        <taxon>Eukaryota</taxon>
        <taxon>Metazoa</taxon>
        <taxon>Ecdysozoa</taxon>
        <taxon>Nematoda</taxon>
        <taxon>Chromadorea</taxon>
        <taxon>Rhabditida</taxon>
        <taxon>Rhabditina</taxon>
        <taxon>Rhabditomorpha</taxon>
        <taxon>Strongyloidea</taxon>
        <taxon>Trichostrongylidae</taxon>
        <taxon>Haemonchus</taxon>
    </lineage>
</organism>
<gene>
    <name evidence="1" type="ORF">HPLM_LOCUS11561</name>
</gene>
<reference evidence="3" key="1">
    <citation type="submission" date="2017-02" db="UniProtKB">
        <authorList>
            <consortium name="WormBaseParasite"/>
        </authorList>
    </citation>
    <scope>IDENTIFICATION</scope>
</reference>
<proteinExistence type="predicted"/>
<accession>A0A0N4WKG4</accession>
<evidence type="ECO:0000313" key="2">
    <source>
        <dbReference type="Proteomes" id="UP000268014"/>
    </source>
</evidence>
<keyword evidence="2" id="KW-1185">Reference proteome</keyword>
<protein>
    <submittedName>
        <fullName evidence="3">DOMON domain-containing protein</fullName>
    </submittedName>
</protein>
<dbReference type="AlphaFoldDB" id="A0A0N4WKG4"/>
<sequence>GDDGGGGGGGDDVTFSRPRQVASATVVDYSRQKEKGSLIFDGFRPLKTGWFGICFFRKFQQGRVLGSWLGSADMDVTTITMANWSSSYSSS</sequence>
<dbReference type="Proteomes" id="UP000268014">
    <property type="component" value="Unassembled WGS sequence"/>
</dbReference>
<dbReference type="EMBL" id="UZAF01017601">
    <property type="protein sequence ID" value="VDO43192.1"/>
    <property type="molecule type" value="Genomic_DNA"/>
</dbReference>
<dbReference type="WBParaSite" id="HPLM_0001156901-mRNA-1">
    <property type="protein sequence ID" value="HPLM_0001156901-mRNA-1"/>
    <property type="gene ID" value="HPLM_0001156901"/>
</dbReference>
<name>A0A0N4WKG4_HAEPC</name>
<reference evidence="1 2" key="2">
    <citation type="submission" date="2018-11" db="EMBL/GenBank/DDBJ databases">
        <authorList>
            <consortium name="Pathogen Informatics"/>
        </authorList>
    </citation>
    <scope>NUCLEOTIDE SEQUENCE [LARGE SCALE GENOMIC DNA]</scope>
    <source>
        <strain evidence="1 2">MHpl1</strain>
    </source>
</reference>
<evidence type="ECO:0000313" key="3">
    <source>
        <dbReference type="WBParaSite" id="HPLM_0001156901-mRNA-1"/>
    </source>
</evidence>
<evidence type="ECO:0000313" key="1">
    <source>
        <dbReference type="EMBL" id="VDO43192.1"/>
    </source>
</evidence>